<dbReference type="Pfam" id="PF01741">
    <property type="entry name" value="MscL"/>
    <property type="match status" value="1"/>
</dbReference>
<comment type="function">
    <text evidence="10">Channel that opens in response to stretch forces in the membrane lipid bilayer. May participate in the regulation of osmotic pressure changes within the cell.</text>
</comment>
<comment type="subunit">
    <text evidence="10">Homopentamer.</text>
</comment>
<keyword evidence="3 10" id="KW-0813">Transport</keyword>
<dbReference type="RefSeq" id="WP_265895674.1">
    <property type="nucleotide sequence ID" value="NZ_JAPIVE010000001.1"/>
</dbReference>
<dbReference type="PRINTS" id="PR01264">
    <property type="entry name" value="MECHCHANNEL"/>
</dbReference>
<evidence type="ECO:0000256" key="1">
    <source>
        <dbReference type="ARBA" id="ARBA00004651"/>
    </source>
</evidence>
<dbReference type="EMBL" id="JAPIVE010000001">
    <property type="protein sequence ID" value="MCX2523413.1"/>
    <property type="molecule type" value="Genomic_DNA"/>
</dbReference>
<dbReference type="GO" id="GO:0005886">
    <property type="term" value="C:plasma membrane"/>
    <property type="evidence" value="ECO:0007669"/>
    <property type="project" value="UniProtKB-SubCell"/>
</dbReference>
<evidence type="ECO:0000256" key="4">
    <source>
        <dbReference type="ARBA" id="ARBA00022475"/>
    </source>
</evidence>
<protein>
    <recommendedName>
        <fullName evidence="10">Large-conductance mechanosensitive channel</fullName>
    </recommendedName>
</protein>
<keyword evidence="4 10" id="KW-1003">Cell membrane</keyword>
<dbReference type="NCBIfam" id="TIGR00220">
    <property type="entry name" value="mscL"/>
    <property type="match status" value="1"/>
</dbReference>
<evidence type="ECO:0000256" key="2">
    <source>
        <dbReference type="ARBA" id="ARBA00007254"/>
    </source>
</evidence>
<name>A0AA41ZGD8_9GAMM</name>
<evidence type="ECO:0000256" key="9">
    <source>
        <dbReference type="ARBA" id="ARBA00023303"/>
    </source>
</evidence>
<dbReference type="PANTHER" id="PTHR30266:SF2">
    <property type="entry name" value="LARGE-CONDUCTANCE MECHANOSENSITIVE CHANNEL"/>
    <property type="match status" value="1"/>
</dbReference>
<evidence type="ECO:0000313" key="12">
    <source>
        <dbReference type="Proteomes" id="UP001165678"/>
    </source>
</evidence>
<dbReference type="PANTHER" id="PTHR30266">
    <property type="entry name" value="MECHANOSENSITIVE CHANNEL MSCL"/>
    <property type="match status" value="1"/>
</dbReference>
<dbReference type="SUPFAM" id="SSF81330">
    <property type="entry name" value="Gated mechanosensitive channel"/>
    <property type="match status" value="1"/>
</dbReference>
<comment type="subcellular location">
    <subcellularLocation>
        <location evidence="10">Cell inner membrane</location>
        <topology evidence="10">Multi-pass membrane protein</topology>
    </subcellularLocation>
    <subcellularLocation>
        <location evidence="1">Cell membrane</location>
        <topology evidence="1">Multi-pass membrane protein</topology>
    </subcellularLocation>
</comment>
<dbReference type="AlphaFoldDB" id="A0AA41ZGD8"/>
<dbReference type="InterPro" id="IPR037673">
    <property type="entry name" value="MSC/AndL"/>
</dbReference>
<dbReference type="Proteomes" id="UP001165678">
    <property type="component" value="Unassembled WGS sequence"/>
</dbReference>
<organism evidence="11 12">
    <name type="scientific">Larsenimonas rhizosphaerae</name>
    <dbReference type="NCBI Taxonomy" id="2944682"/>
    <lineage>
        <taxon>Bacteria</taxon>
        <taxon>Pseudomonadati</taxon>
        <taxon>Pseudomonadota</taxon>
        <taxon>Gammaproteobacteria</taxon>
        <taxon>Oceanospirillales</taxon>
        <taxon>Halomonadaceae</taxon>
        <taxon>Larsenimonas</taxon>
    </lineage>
</organism>
<dbReference type="GO" id="GO:0008381">
    <property type="term" value="F:mechanosensitive monoatomic ion channel activity"/>
    <property type="evidence" value="ECO:0007669"/>
    <property type="project" value="UniProtKB-UniRule"/>
</dbReference>
<reference evidence="11" key="1">
    <citation type="submission" date="2022-11" db="EMBL/GenBank/DDBJ databases">
        <title>Larsenimonas rhizosphaerae sp. nov., isolated from a tidal mudflat.</title>
        <authorList>
            <person name="Lee S.D."/>
            <person name="Kim I.S."/>
        </authorList>
    </citation>
    <scope>NUCLEOTIDE SEQUENCE</scope>
    <source>
        <strain evidence="11">GH2-1</strain>
    </source>
</reference>
<dbReference type="InterPro" id="IPR001185">
    <property type="entry name" value="MS_channel"/>
</dbReference>
<evidence type="ECO:0000256" key="5">
    <source>
        <dbReference type="ARBA" id="ARBA00022692"/>
    </source>
</evidence>
<gene>
    <name evidence="10 11" type="primary">mscL</name>
    <name evidence="11" type="ORF">OQ287_04100</name>
</gene>
<dbReference type="InterPro" id="IPR019823">
    <property type="entry name" value="Mechanosensitive_channel_CS"/>
</dbReference>
<keyword evidence="9 10" id="KW-0407">Ion channel</keyword>
<feature type="transmembrane region" description="Helical" evidence="10">
    <location>
        <begin position="45"/>
        <end position="62"/>
    </location>
</feature>
<accession>A0AA41ZGD8</accession>
<dbReference type="InterPro" id="IPR036019">
    <property type="entry name" value="MscL_channel"/>
</dbReference>
<evidence type="ECO:0000256" key="6">
    <source>
        <dbReference type="ARBA" id="ARBA00022989"/>
    </source>
</evidence>
<keyword evidence="5 10" id="KW-0812">Transmembrane</keyword>
<feature type="transmembrane region" description="Helical" evidence="10">
    <location>
        <begin position="90"/>
        <end position="108"/>
    </location>
</feature>
<keyword evidence="8 10" id="KW-0472">Membrane</keyword>
<keyword evidence="12" id="KW-1185">Reference proteome</keyword>
<evidence type="ECO:0000256" key="7">
    <source>
        <dbReference type="ARBA" id="ARBA00023065"/>
    </source>
</evidence>
<comment type="similarity">
    <text evidence="2 10">Belongs to the MscL family.</text>
</comment>
<dbReference type="PROSITE" id="PS01327">
    <property type="entry name" value="MSCL"/>
    <property type="match status" value="1"/>
</dbReference>
<keyword evidence="7 10" id="KW-0406">Ion transport</keyword>
<comment type="caution">
    <text evidence="11">The sequence shown here is derived from an EMBL/GenBank/DDBJ whole genome shotgun (WGS) entry which is preliminary data.</text>
</comment>
<evidence type="ECO:0000256" key="8">
    <source>
        <dbReference type="ARBA" id="ARBA00023136"/>
    </source>
</evidence>
<evidence type="ECO:0000313" key="11">
    <source>
        <dbReference type="EMBL" id="MCX2523413.1"/>
    </source>
</evidence>
<feature type="transmembrane region" description="Helical" evidence="10">
    <location>
        <begin position="20"/>
        <end position="38"/>
    </location>
</feature>
<sequence>MKGFLEEFRTFAVKGNVVDMAIGIVVGSAFTAIVSSVVKDLFSPLIGLITGGMNFSNLFVVLKSGATPAPYLTLEQAQQAGAVTLNYGNFINSTISFIIIAFVAFIIVRAVNRLRTLHDTPAPVAEKVPATKSCPYCLTQLPLAASRCPACTSHLDAETP</sequence>
<evidence type="ECO:0000256" key="10">
    <source>
        <dbReference type="HAMAP-Rule" id="MF_00115"/>
    </source>
</evidence>
<keyword evidence="6 10" id="KW-1133">Transmembrane helix</keyword>
<evidence type="ECO:0000256" key="3">
    <source>
        <dbReference type="ARBA" id="ARBA00022448"/>
    </source>
</evidence>
<keyword evidence="10" id="KW-0997">Cell inner membrane</keyword>
<dbReference type="Gene3D" id="1.10.1200.120">
    <property type="entry name" value="Large-conductance mechanosensitive channel, MscL, domain 1"/>
    <property type="match status" value="1"/>
</dbReference>
<proteinExistence type="inferred from homology"/>
<dbReference type="HAMAP" id="MF_00115">
    <property type="entry name" value="MscL"/>
    <property type="match status" value="1"/>
</dbReference>